<dbReference type="SUPFAM" id="SSF53474">
    <property type="entry name" value="alpha/beta-Hydrolases"/>
    <property type="match status" value="1"/>
</dbReference>
<dbReference type="PROSITE" id="PS51318">
    <property type="entry name" value="TAT"/>
    <property type="match status" value="1"/>
</dbReference>
<organism evidence="2 3">
    <name type="scientific">Nonomuraea deserti</name>
    <dbReference type="NCBI Taxonomy" id="1848322"/>
    <lineage>
        <taxon>Bacteria</taxon>
        <taxon>Bacillati</taxon>
        <taxon>Actinomycetota</taxon>
        <taxon>Actinomycetes</taxon>
        <taxon>Streptosporangiales</taxon>
        <taxon>Streptosporangiaceae</taxon>
        <taxon>Nonomuraea</taxon>
    </lineage>
</organism>
<evidence type="ECO:0000256" key="1">
    <source>
        <dbReference type="SAM" id="SignalP"/>
    </source>
</evidence>
<feature type="chain" id="PRO_5020466115" description="Alpha/beta hydrolase" evidence="1">
    <location>
        <begin position="33"/>
        <end position="417"/>
    </location>
</feature>
<reference evidence="2 3" key="1">
    <citation type="submission" date="2019-03" db="EMBL/GenBank/DDBJ databases">
        <title>Draft genome sequences of novel Actinobacteria.</title>
        <authorList>
            <person name="Sahin N."/>
            <person name="Ay H."/>
            <person name="Saygin H."/>
        </authorList>
    </citation>
    <scope>NUCLEOTIDE SEQUENCE [LARGE SCALE GENOMIC DNA]</scope>
    <source>
        <strain evidence="2 3">KC310</strain>
    </source>
</reference>
<proteinExistence type="predicted"/>
<feature type="signal peptide" evidence="1">
    <location>
        <begin position="1"/>
        <end position="32"/>
    </location>
</feature>
<dbReference type="Gene3D" id="3.40.50.1820">
    <property type="entry name" value="alpha/beta hydrolase"/>
    <property type="match status" value="1"/>
</dbReference>
<name>A0A4R4UBG0_9ACTN</name>
<protein>
    <recommendedName>
        <fullName evidence="4">Alpha/beta hydrolase</fullName>
    </recommendedName>
</protein>
<dbReference type="EMBL" id="SMKO01000309">
    <property type="protein sequence ID" value="TDC85752.1"/>
    <property type="molecule type" value="Genomic_DNA"/>
</dbReference>
<comment type="caution">
    <text evidence="2">The sequence shown here is derived from an EMBL/GenBank/DDBJ whole genome shotgun (WGS) entry which is preliminary data.</text>
</comment>
<gene>
    <name evidence="2" type="ORF">E1292_48580</name>
</gene>
<dbReference type="Proteomes" id="UP000295258">
    <property type="component" value="Unassembled WGS sequence"/>
</dbReference>
<dbReference type="InterPro" id="IPR029058">
    <property type="entry name" value="AB_hydrolase_fold"/>
</dbReference>
<dbReference type="AlphaFoldDB" id="A0A4R4UBG0"/>
<dbReference type="RefSeq" id="WP_132606580.1">
    <property type="nucleotide sequence ID" value="NZ_SMKO01000309.1"/>
</dbReference>
<keyword evidence="3" id="KW-1185">Reference proteome</keyword>
<sequence>MDGTASRRGVLGGVLGGLGAAVVAGAAAPASAATTRAATRAAMETAGLGAKQPPRPVAPVNQEIAARFGPEYRTLPDAVAGVDIEPLIGIHSAADIAARRKAMADYIWKGAGLPTSLPEVERGVDAPDFASLTGVRRIDRLTVPLRYRVSAKVYDLLPRKGWNRRLALYHNGHGEPFDTMLRTVQALLDRGYRVMTYAMPFHHWNAQQIADPDDPDKLLPGPSHRELPPWERAGFSTLTFFLEPLTVTLNYAQATYRPASVEMVGLSGGGWTTTVYSALDPRVTRSYPVAGSLPFFLRPASPKPSPTIGDFEQTKGALPGFYAAESDDFLDMYVLASTGRGRGQLQVLNRFDDCCFNGVGHRAYHAPVRDRVALLAGGRPEEGRWDILEDATHEDHTISPHALSVILWDLDTSNITT</sequence>
<keyword evidence="1" id="KW-0732">Signal</keyword>
<accession>A0A4R4UBG0</accession>
<evidence type="ECO:0000313" key="2">
    <source>
        <dbReference type="EMBL" id="TDC85752.1"/>
    </source>
</evidence>
<evidence type="ECO:0008006" key="4">
    <source>
        <dbReference type="Google" id="ProtNLM"/>
    </source>
</evidence>
<dbReference type="InterPro" id="IPR006311">
    <property type="entry name" value="TAT_signal"/>
</dbReference>
<evidence type="ECO:0000313" key="3">
    <source>
        <dbReference type="Proteomes" id="UP000295258"/>
    </source>
</evidence>